<accession>A0A1D1ZH36</accession>
<feature type="domain" description="Serine aminopeptidase S33" evidence="1">
    <location>
        <begin position="180"/>
        <end position="377"/>
    </location>
</feature>
<proteinExistence type="predicted"/>
<dbReference type="AlphaFoldDB" id="A0A1D1ZH36"/>
<gene>
    <name evidence="2" type="primary">At1g54570_4</name>
    <name evidence="2" type="ORF">g.108327</name>
</gene>
<dbReference type="Pfam" id="PF12146">
    <property type="entry name" value="Hydrolase_4"/>
    <property type="match status" value="1"/>
</dbReference>
<dbReference type="InterPro" id="IPR022742">
    <property type="entry name" value="Hydrolase_4"/>
</dbReference>
<keyword evidence="2" id="KW-0012">Acyltransferase</keyword>
<keyword evidence="2" id="KW-0808">Transferase</keyword>
<evidence type="ECO:0000313" key="2">
    <source>
        <dbReference type="EMBL" id="JAT66310.1"/>
    </source>
</evidence>
<name>A0A1D1ZH36_9ARAE</name>
<dbReference type="GO" id="GO:0016746">
    <property type="term" value="F:acyltransferase activity"/>
    <property type="evidence" value="ECO:0007669"/>
    <property type="project" value="UniProtKB-KW"/>
</dbReference>
<reference evidence="2" key="1">
    <citation type="submission" date="2015-07" db="EMBL/GenBank/DDBJ databases">
        <title>Transcriptome Assembly of Anthurium amnicola.</title>
        <authorList>
            <person name="Suzuki J."/>
        </authorList>
    </citation>
    <scope>NUCLEOTIDE SEQUENCE</scope>
</reference>
<protein>
    <submittedName>
        <fullName evidence="2">Acyltransferase-like protein At1g54570, chloroplastic</fullName>
    </submittedName>
</protein>
<organism evidence="2">
    <name type="scientific">Anthurium amnicola</name>
    <dbReference type="NCBI Taxonomy" id="1678845"/>
    <lineage>
        <taxon>Eukaryota</taxon>
        <taxon>Viridiplantae</taxon>
        <taxon>Streptophyta</taxon>
        <taxon>Embryophyta</taxon>
        <taxon>Tracheophyta</taxon>
        <taxon>Spermatophyta</taxon>
        <taxon>Magnoliopsida</taxon>
        <taxon>Liliopsida</taxon>
        <taxon>Araceae</taxon>
        <taxon>Pothoideae</taxon>
        <taxon>Potheae</taxon>
        <taxon>Anthurium</taxon>
    </lineage>
</organism>
<dbReference type="InterPro" id="IPR029058">
    <property type="entry name" value="AB_hydrolase_fold"/>
</dbReference>
<evidence type="ECO:0000259" key="1">
    <source>
        <dbReference type="Pfam" id="PF12146"/>
    </source>
</evidence>
<dbReference type="PANTHER" id="PTHR22753:SF14">
    <property type="entry name" value="MONOACYLGLYCEROL_DIACYLGLYCEROL O-ACYLTRANSFERASE"/>
    <property type="match status" value="1"/>
</dbReference>
<dbReference type="SUPFAM" id="SSF53474">
    <property type="entry name" value="alpha/beta-Hydrolases"/>
    <property type="match status" value="1"/>
</dbReference>
<dbReference type="PANTHER" id="PTHR22753">
    <property type="entry name" value="TRANSMEMBRANE PROTEIN 68"/>
    <property type="match status" value="1"/>
</dbReference>
<sequence length="710" mass="79213">MASAVALSSSVTISPRRPLGNCPVKHARAPRRCRVAAVSGTSPQSHSAEEVGKVKISINGVRKAVEGGGAARQVVGAVAAERGEGLCVLYEDGFGKASVKDYLDWSREMIRPDDGGPRWFCPLECGAPFKGSPLLLFLPGMDGVGLGLILHHKPLGKVFEVRCLHIPVYDRTPFEGLVKLVEDTVMYEHMMCRNRPIYLVGDSFGGCLALAVAARNPNIDLLLVLSNPATSFGKSQLQPLLPIMENLPNEFHIAVPYLLSFIMGDPIKMAMANLVDELSPTEMLDQLSRNLTSLLPRLSDLAEIIPRETLLWKLKLLKSAASYANSRLHAVTAEVLVLCSGKDSMLPSADEGEQLRSSLKHCKVRYFKDNGHTLLLEDGVNLLTVIKATNMYRRSRRHDYVSDFLPPSMTEFKGTFDKDNRWFNVATSPVILSTLKNGNLVRGLSGVPNEGPVLLVGYHMLLGLELGPLYEAFLREKNVMIHGMAHPILFSSKSETSQQEISRNDLMKVFGAVPVSPINLYRLFSKKSFVLLYPGGAREALHRKGEEYMLFWPDQPEFVRMAARFEVTIVPFGVIGEDDIAELVLDYNDLQSIPFVNDWLQQMNKETIRLRADVDGEVSNQDLYLPGLLPKVPGRFYYLFGKPIETGGMKDILEDRANANVLYLQTKSEIERIIAYLKRKREQDPYRSIWQRALYQASWGSTQHVPTFEP</sequence>
<dbReference type="CDD" id="cd07987">
    <property type="entry name" value="LPLAT_MGAT-like"/>
    <property type="match status" value="1"/>
</dbReference>
<dbReference type="Gene3D" id="3.40.50.1820">
    <property type="entry name" value="alpha/beta hydrolase"/>
    <property type="match status" value="1"/>
</dbReference>
<dbReference type="GO" id="GO:0016020">
    <property type="term" value="C:membrane"/>
    <property type="evidence" value="ECO:0007669"/>
    <property type="project" value="TreeGrafter"/>
</dbReference>
<dbReference type="EMBL" id="GDJX01001626">
    <property type="protein sequence ID" value="JAT66310.1"/>
    <property type="molecule type" value="Transcribed_RNA"/>
</dbReference>